<name>A0ACD1E3K7_9MICO</name>
<protein>
    <submittedName>
        <fullName evidence="1">AAA family ATPase</fullName>
    </submittedName>
</protein>
<evidence type="ECO:0000313" key="2">
    <source>
        <dbReference type="Proteomes" id="UP000681794"/>
    </source>
</evidence>
<organism evidence="1 2">
    <name type="scientific">Curtobacterium aetherium</name>
    <dbReference type="NCBI Taxonomy" id="2841594"/>
    <lineage>
        <taxon>Bacteria</taxon>
        <taxon>Bacillati</taxon>
        <taxon>Actinomycetota</taxon>
        <taxon>Actinomycetes</taxon>
        <taxon>Micrococcales</taxon>
        <taxon>Microbacteriaceae</taxon>
        <taxon>Curtobacterium</taxon>
    </lineage>
</organism>
<accession>A0ACD1E3K7</accession>
<dbReference type="EMBL" id="CP076544">
    <property type="protein sequence ID" value="QWS33448.1"/>
    <property type="molecule type" value="Genomic_DNA"/>
</dbReference>
<dbReference type="Proteomes" id="UP000681794">
    <property type="component" value="Chromosome"/>
</dbReference>
<keyword evidence="2" id="KW-1185">Reference proteome</keyword>
<evidence type="ECO:0000313" key="1">
    <source>
        <dbReference type="EMBL" id="QWS33448.1"/>
    </source>
</evidence>
<reference evidence="1" key="1">
    <citation type="submission" date="2021-06" db="EMBL/GenBank/DDBJ databases">
        <authorList>
            <person name="Ellington A.J."/>
            <person name="Bryan N.C."/>
            <person name="Christner B.C."/>
            <person name="Reisch C.R."/>
        </authorList>
    </citation>
    <scope>NUCLEOTIDE SEQUENCE</scope>
    <source>
        <strain evidence="1">L6-1</strain>
    </source>
</reference>
<sequence>MSEPRVAVLGPVRAEDASGALVPVAGALARTFLAALVLARGRAVTTEALIDDLWGDDPPRGARAALQTLVSRLRRATAEGLVVSTAGGYALGVDPAASDLGAAEDVLAGDPDESALRTALDRWRGEPGGDVEGETAGALAARAAAVRRDLRRRLGAVLQRTGDVDAAAAVWRAEAAADTFDETAVAGLVRALADGGHTPEALAVFAAHRDRLADELGADPSADLVRLNAEVLRSAGPVGGTARRVGLRAAPNALIGREADLTTVERLLSSGRLVTILGAGGLGKTRLAQAAAATVPSSCGVVVVELAPLSTGDDLLPAIGALLGIAEVRTARSLRETVVADLRTRVTRALAEEPTLLVLDNCEHVLEPVAALTADLLAALPDLRVLTTSRAPLAVSGETVAPLAPLPVEADGAAVRLFTDRARAARPGAVLPVDAVRRICTRLDGSPLAIELAAARIRGMSVDEIERRLDDRFALLRGGDRSAPERHRTLLAVIEWSWRLLDDGARDLLTRLALFPDGVAVGAVEAVAAPDRTDDALDDLAELVEQSLVQLVEREGEPVRYRLLETVREFGAARLAESGDTGAVRAAMTRWGSAFAAAHDLFAVRGPGQLDRFREVEREADNLVTLLRWALRAEDPAAVARLASTLSGYWSIRGAHGEVVAIAPDVVTVLRAAPAGSTDRTAALLGLVIACATASFSDRRTAVRARSTLRRLWREGPTGVPIVDAQVQMLLTLGRPAAGEAVLARFREDPDVDVACLANLLSVPLAENAGETTRALRYAARAEQLAERVDDAWTTGTSAVSMAQLSAQTGRYPEALAAAEVARTRLEHFGAEDDLYELGWTVGLSAAAVGDTVRARAVAAELAARPVLDGRGRGTPGGAPGGGGPGVGGPDGERAQMGVLAAAVRAEVARAEGDPVAAAAEYRRAWDAILPHRREAAQWVMVIGAAMVAAGDEAAASRSDGAEPGLPADTADDADNADTADTADTAGARRGPADREARAEVARRLRVSALVALRLPGLWTDLPVVGVALLGVTLHAAGTGAEPALVARAWGVAVRLGARQDFAVLNRGRVRPLVAAVTGETLLADAETASAGLSRTEAVAAARTVTEAFRPSACTPAP</sequence>
<proteinExistence type="predicted"/>
<gene>
    <name evidence="1" type="ORF">KM842_14620</name>
</gene>